<keyword evidence="2" id="KW-1185">Reference proteome</keyword>
<protein>
    <submittedName>
        <fullName evidence="3">Ovule protein</fullName>
    </submittedName>
</protein>
<feature type="region of interest" description="Disordered" evidence="1">
    <location>
        <begin position="41"/>
        <end position="79"/>
    </location>
</feature>
<organism evidence="2 3">
    <name type="scientific">Syphacia muris</name>
    <dbReference type="NCBI Taxonomy" id="451379"/>
    <lineage>
        <taxon>Eukaryota</taxon>
        <taxon>Metazoa</taxon>
        <taxon>Ecdysozoa</taxon>
        <taxon>Nematoda</taxon>
        <taxon>Chromadorea</taxon>
        <taxon>Rhabditida</taxon>
        <taxon>Spirurina</taxon>
        <taxon>Oxyuridomorpha</taxon>
        <taxon>Oxyuroidea</taxon>
        <taxon>Oxyuridae</taxon>
        <taxon>Syphacia</taxon>
    </lineage>
</organism>
<dbReference type="WBParaSite" id="SMUV_0000216501-mRNA-1">
    <property type="protein sequence ID" value="SMUV_0000216501-mRNA-1"/>
    <property type="gene ID" value="SMUV_0000216501"/>
</dbReference>
<proteinExistence type="predicted"/>
<evidence type="ECO:0000256" key="1">
    <source>
        <dbReference type="SAM" id="MobiDB-lite"/>
    </source>
</evidence>
<name>A0A0N5ADC1_9BILA</name>
<accession>A0A0N5ADC1</accession>
<evidence type="ECO:0000313" key="2">
    <source>
        <dbReference type="Proteomes" id="UP000046393"/>
    </source>
</evidence>
<reference evidence="3" key="1">
    <citation type="submission" date="2017-02" db="UniProtKB">
        <authorList>
            <consortium name="WormBaseParasite"/>
        </authorList>
    </citation>
    <scope>IDENTIFICATION</scope>
</reference>
<sequence length="94" mass="10357">MMASSRLDLSGTYRNVKPRQVKKVSIPVVPDKCDLSVTYNSNSSTISNSDHCSSSKSSSSGHSRCSFLASDKSPDDQNGYYRKFLHLITSMIDC</sequence>
<dbReference type="AlphaFoldDB" id="A0A0N5ADC1"/>
<dbReference type="Proteomes" id="UP000046393">
    <property type="component" value="Unplaced"/>
</dbReference>
<feature type="compositionally biased region" description="Low complexity" evidence="1">
    <location>
        <begin position="41"/>
        <end position="66"/>
    </location>
</feature>
<evidence type="ECO:0000313" key="3">
    <source>
        <dbReference type="WBParaSite" id="SMUV_0000216501-mRNA-1"/>
    </source>
</evidence>